<sequence length="68" mass="7975">YDNIQATIRSLNSFKRFLFNQALSAKSHDVERHRVKRHMIWDRFVLKRIQQRLGGRVKLIVSGAAPLS</sequence>
<accession>A0A8S2Z4Q8</accession>
<protein>
    <submittedName>
        <fullName evidence="2">Uncharacterized protein</fullName>
    </submittedName>
</protein>
<dbReference type="GO" id="GO:0016020">
    <property type="term" value="C:membrane"/>
    <property type="evidence" value="ECO:0007669"/>
    <property type="project" value="TreeGrafter"/>
</dbReference>
<organism evidence="2 4">
    <name type="scientific">Rotaria magnacalcarata</name>
    <dbReference type="NCBI Taxonomy" id="392030"/>
    <lineage>
        <taxon>Eukaryota</taxon>
        <taxon>Metazoa</taxon>
        <taxon>Spiralia</taxon>
        <taxon>Gnathifera</taxon>
        <taxon>Rotifera</taxon>
        <taxon>Eurotatoria</taxon>
        <taxon>Bdelloidea</taxon>
        <taxon>Philodinida</taxon>
        <taxon>Philodinidae</taxon>
        <taxon>Rotaria</taxon>
    </lineage>
</organism>
<dbReference type="EMBL" id="CAJOBH010099423">
    <property type="protein sequence ID" value="CAF4605641.1"/>
    <property type="molecule type" value="Genomic_DNA"/>
</dbReference>
<comment type="caution">
    <text evidence="2">The sequence shown here is derived from an EMBL/GenBank/DDBJ whole genome shotgun (WGS) entry which is preliminary data.</text>
</comment>
<evidence type="ECO:0000313" key="4">
    <source>
        <dbReference type="Proteomes" id="UP000681967"/>
    </source>
</evidence>
<keyword evidence="1" id="KW-0436">Ligase</keyword>
<feature type="non-terminal residue" evidence="2">
    <location>
        <position position="68"/>
    </location>
</feature>
<dbReference type="GO" id="GO:0005783">
    <property type="term" value="C:endoplasmic reticulum"/>
    <property type="evidence" value="ECO:0007669"/>
    <property type="project" value="TreeGrafter"/>
</dbReference>
<feature type="non-terminal residue" evidence="2">
    <location>
        <position position="1"/>
    </location>
</feature>
<reference evidence="2" key="1">
    <citation type="submission" date="2021-02" db="EMBL/GenBank/DDBJ databases">
        <authorList>
            <person name="Nowell W R."/>
        </authorList>
    </citation>
    <scope>NUCLEOTIDE SEQUENCE</scope>
</reference>
<dbReference type="Proteomes" id="UP000681967">
    <property type="component" value="Unassembled WGS sequence"/>
</dbReference>
<dbReference type="AlphaFoldDB" id="A0A8S2Z4Q8"/>
<dbReference type="EMBL" id="CAJOBJ010175735">
    <property type="protein sequence ID" value="CAF4899663.1"/>
    <property type="molecule type" value="Genomic_DNA"/>
</dbReference>
<evidence type="ECO:0000313" key="3">
    <source>
        <dbReference type="EMBL" id="CAF4899663.1"/>
    </source>
</evidence>
<evidence type="ECO:0000256" key="1">
    <source>
        <dbReference type="ARBA" id="ARBA00022598"/>
    </source>
</evidence>
<dbReference type="PANTHER" id="PTHR43272">
    <property type="entry name" value="LONG-CHAIN-FATTY-ACID--COA LIGASE"/>
    <property type="match status" value="1"/>
</dbReference>
<name>A0A8S2Z4Q8_9BILA</name>
<gene>
    <name evidence="2" type="ORF">BYL167_LOCUS40324</name>
    <name evidence="3" type="ORF">GIL414_LOCUS51770</name>
</gene>
<proteinExistence type="predicted"/>
<dbReference type="PANTHER" id="PTHR43272:SF107">
    <property type="entry name" value="LONG-CHAIN-FATTY-ACID--COA LIGASE 5"/>
    <property type="match status" value="1"/>
</dbReference>
<dbReference type="GO" id="GO:0004467">
    <property type="term" value="F:long-chain fatty acid-CoA ligase activity"/>
    <property type="evidence" value="ECO:0007669"/>
    <property type="project" value="TreeGrafter"/>
</dbReference>
<dbReference type="Proteomes" id="UP000681720">
    <property type="component" value="Unassembled WGS sequence"/>
</dbReference>
<evidence type="ECO:0000313" key="2">
    <source>
        <dbReference type="EMBL" id="CAF4605641.1"/>
    </source>
</evidence>